<evidence type="ECO:0000256" key="1">
    <source>
        <dbReference type="ARBA" id="ARBA00011975"/>
    </source>
</evidence>
<comment type="caution">
    <text evidence="8">The sequence shown here is derived from an EMBL/GenBank/DDBJ whole genome shotgun (WGS) entry which is preliminary data.</text>
</comment>
<sequence length="267" mass="30784">MDILDGSPPCSTFSIAGNREKDWGKEKKFREGQSAQVLDTLFFDFIALARVLQPKVVVAENVKGLLMGSAIDYVRRIYKDFDNAGYYCQHFLLDASKMGVPQKRERIFFICIRHDLGINFLKVSNLFNVEPYINMEFNEDPIVYGAFADYKGRAYEGRMRELFELREQGDIALSEAYKKLTGKRGFFNQQFCYEDRVCYTLSAHLDSLIPFKQPVYLSTSEVCNISTFPQDYNFCGLSPHYICGMSVPPVMMAQIATRIYEQWLSKL</sequence>
<dbReference type="PRINTS" id="PR00105">
    <property type="entry name" value="C5METTRFRASE"/>
</dbReference>
<evidence type="ECO:0000256" key="6">
    <source>
        <dbReference type="ARBA" id="ARBA00047422"/>
    </source>
</evidence>
<dbReference type="Gene3D" id="3.90.120.10">
    <property type="entry name" value="DNA Methylase, subunit A, domain 2"/>
    <property type="match status" value="1"/>
</dbReference>
<evidence type="ECO:0000313" key="8">
    <source>
        <dbReference type="EMBL" id="KAB4241156.1"/>
    </source>
</evidence>
<feature type="active site" evidence="7">
    <location>
        <position position="10"/>
    </location>
</feature>
<keyword evidence="2 7" id="KW-0489">Methyltransferase</keyword>
<dbReference type="SUPFAM" id="SSF53335">
    <property type="entry name" value="S-adenosyl-L-methionine-dependent methyltransferases"/>
    <property type="match status" value="1"/>
</dbReference>
<dbReference type="PANTHER" id="PTHR46098">
    <property type="entry name" value="TRNA (CYTOSINE(38)-C(5))-METHYLTRANSFERASE"/>
    <property type="match status" value="1"/>
</dbReference>
<comment type="similarity">
    <text evidence="7">Belongs to the class I-like SAM-binding methyltransferase superfamily. C5-methyltransferase family.</text>
</comment>
<dbReference type="GO" id="GO:0032259">
    <property type="term" value="P:methylation"/>
    <property type="evidence" value="ECO:0007669"/>
    <property type="project" value="UniProtKB-KW"/>
</dbReference>
<organism evidence="8 9">
    <name type="scientific">Bacteroides uniformis</name>
    <dbReference type="NCBI Taxonomy" id="820"/>
    <lineage>
        <taxon>Bacteria</taxon>
        <taxon>Pseudomonadati</taxon>
        <taxon>Bacteroidota</taxon>
        <taxon>Bacteroidia</taxon>
        <taxon>Bacteroidales</taxon>
        <taxon>Bacteroidaceae</taxon>
        <taxon>Bacteroides</taxon>
    </lineage>
</organism>
<gene>
    <name evidence="8" type="ORF">GAP47_00595</name>
</gene>
<keyword evidence="4 7" id="KW-0949">S-adenosyl-L-methionine</keyword>
<dbReference type="EC" id="2.1.1.37" evidence="1"/>
<keyword evidence="3 7" id="KW-0808">Transferase</keyword>
<dbReference type="GO" id="GO:0003886">
    <property type="term" value="F:DNA (cytosine-5-)-methyltransferase activity"/>
    <property type="evidence" value="ECO:0007669"/>
    <property type="project" value="UniProtKB-EC"/>
</dbReference>
<dbReference type="Pfam" id="PF00145">
    <property type="entry name" value="DNA_methylase"/>
    <property type="match status" value="1"/>
</dbReference>
<dbReference type="GO" id="GO:0009307">
    <property type="term" value="P:DNA restriction-modification system"/>
    <property type="evidence" value="ECO:0007669"/>
    <property type="project" value="UniProtKB-KW"/>
</dbReference>
<evidence type="ECO:0000256" key="4">
    <source>
        <dbReference type="ARBA" id="ARBA00022691"/>
    </source>
</evidence>
<dbReference type="Proteomes" id="UP000462376">
    <property type="component" value="Unassembled WGS sequence"/>
</dbReference>
<dbReference type="InterPro" id="IPR018117">
    <property type="entry name" value="C5_DNA_meth_AS"/>
</dbReference>
<evidence type="ECO:0000256" key="5">
    <source>
        <dbReference type="ARBA" id="ARBA00022747"/>
    </source>
</evidence>
<evidence type="ECO:0000256" key="3">
    <source>
        <dbReference type="ARBA" id="ARBA00022679"/>
    </source>
</evidence>
<reference evidence="8 9" key="1">
    <citation type="journal article" date="2019" name="Nat. Med.">
        <title>A library of human gut bacterial isolates paired with longitudinal multiomics data enables mechanistic microbiome research.</title>
        <authorList>
            <person name="Poyet M."/>
            <person name="Groussin M."/>
            <person name="Gibbons S.M."/>
            <person name="Avila-Pacheco J."/>
            <person name="Jiang X."/>
            <person name="Kearney S.M."/>
            <person name="Perrotta A.R."/>
            <person name="Berdy B."/>
            <person name="Zhao S."/>
            <person name="Lieberman T.D."/>
            <person name="Swanson P.K."/>
            <person name="Smith M."/>
            <person name="Roesemann S."/>
            <person name="Alexander J.E."/>
            <person name="Rich S.A."/>
            <person name="Livny J."/>
            <person name="Vlamakis H."/>
            <person name="Clish C."/>
            <person name="Bullock K."/>
            <person name="Deik A."/>
            <person name="Scott J."/>
            <person name="Pierce K.A."/>
            <person name="Xavier R.J."/>
            <person name="Alm E.J."/>
        </authorList>
    </citation>
    <scope>NUCLEOTIDE SEQUENCE [LARGE SCALE GENOMIC DNA]</scope>
    <source>
        <strain evidence="8 9">BIOML-A5</strain>
    </source>
</reference>
<dbReference type="PROSITE" id="PS00094">
    <property type="entry name" value="C5_MTASE_1"/>
    <property type="match status" value="1"/>
</dbReference>
<dbReference type="AlphaFoldDB" id="A0A139KBP7"/>
<protein>
    <recommendedName>
        <fullName evidence="1">DNA (cytosine-5-)-methyltransferase</fullName>
        <ecNumber evidence="1">2.1.1.37</ecNumber>
    </recommendedName>
</protein>
<dbReference type="InterPro" id="IPR001525">
    <property type="entry name" value="C5_MeTfrase"/>
</dbReference>
<evidence type="ECO:0000256" key="7">
    <source>
        <dbReference type="PROSITE-ProRule" id="PRU01016"/>
    </source>
</evidence>
<dbReference type="EMBL" id="WCTL01000001">
    <property type="protein sequence ID" value="KAB4241156.1"/>
    <property type="molecule type" value="Genomic_DNA"/>
</dbReference>
<accession>A0A139KBP7</accession>
<keyword evidence="5" id="KW-0680">Restriction system</keyword>
<comment type="catalytic activity">
    <reaction evidence="6">
        <text>a 2'-deoxycytidine in DNA + S-adenosyl-L-methionine = a 5-methyl-2'-deoxycytidine in DNA + S-adenosyl-L-homocysteine + H(+)</text>
        <dbReference type="Rhea" id="RHEA:13681"/>
        <dbReference type="Rhea" id="RHEA-COMP:11369"/>
        <dbReference type="Rhea" id="RHEA-COMP:11370"/>
        <dbReference type="ChEBI" id="CHEBI:15378"/>
        <dbReference type="ChEBI" id="CHEBI:57856"/>
        <dbReference type="ChEBI" id="CHEBI:59789"/>
        <dbReference type="ChEBI" id="CHEBI:85452"/>
        <dbReference type="ChEBI" id="CHEBI:85454"/>
        <dbReference type="EC" id="2.1.1.37"/>
    </reaction>
</comment>
<dbReference type="Gene3D" id="3.40.50.150">
    <property type="entry name" value="Vaccinia Virus protein VP39"/>
    <property type="match status" value="1"/>
</dbReference>
<name>A0A139KBP7_BACUN</name>
<evidence type="ECO:0000256" key="2">
    <source>
        <dbReference type="ARBA" id="ARBA00022603"/>
    </source>
</evidence>
<dbReference type="PANTHER" id="PTHR46098:SF1">
    <property type="entry name" value="TRNA (CYTOSINE(38)-C(5))-METHYLTRANSFERASE"/>
    <property type="match status" value="1"/>
</dbReference>
<dbReference type="InterPro" id="IPR029063">
    <property type="entry name" value="SAM-dependent_MTases_sf"/>
</dbReference>
<dbReference type="PROSITE" id="PS51679">
    <property type="entry name" value="SAM_MT_C5"/>
    <property type="match status" value="1"/>
</dbReference>
<proteinExistence type="inferred from homology"/>
<evidence type="ECO:0000313" key="9">
    <source>
        <dbReference type="Proteomes" id="UP000462376"/>
    </source>
</evidence>
<dbReference type="InterPro" id="IPR050750">
    <property type="entry name" value="C5-MTase"/>
</dbReference>